<dbReference type="InterPro" id="IPR021139">
    <property type="entry name" value="NYN"/>
</dbReference>
<evidence type="ECO:0000313" key="2">
    <source>
        <dbReference type="EMBL" id="OCW56834.1"/>
    </source>
</evidence>
<comment type="caution">
    <text evidence="2">The sequence shown here is derived from an EMBL/GenBank/DDBJ whole genome shotgun (WGS) entry which is preliminary data.</text>
</comment>
<protein>
    <recommendedName>
        <fullName evidence="1">NYN domain-containing protein</fullName>
    </recommendedName>
</protein>
<organism evidence="2 3">
    <name type="scientific">Hoeflea olei</name>
    <dbReference type="NCBI Taxonomy" id="1480615"/>
    <lineage>
        <taxon>Bacteria</taxon>
        <taxon>Pseudomonadati</taxon>
        <taxon>Pseudomonadota</taxon>
        <taxon>Alphaproteobacteria</taxon>
        <taxon>Hyphomicrobiales</taxon>
        <taxon>Rhizobiaceae</taxon>
        <taxon>Hoeflea</taxon>
    </lineage>
</organism>
<keyword evidence="3" id="KW-1185">Reference proteome</keyword>
<dbReference type="STRING" id="1480615.AWJ14_17855"/>
<dbReference type="AlphaFoldDB" id="A0A1C1YTL3"/>
<evidence type="ECO:0000313" key="3">
    <source>
        <dbReference type="Proteomes" id="UP000094795"/>
    </source>
</evidence>
<name>A0A1C1YTL3_9HYPH</name>
<accession>A0A1C1YTL3</accession>
<feature type="domain" description="NYN" evidence="1">
    <location>
        <begin position="30"/>
        <end position="100"/>
    </location>
</feature>
<dbReference type="EMBL" id="LQZT01000034">
    <property type="protein sequence ID" value="OCW56834.1"/>
    <property type="molecule type" value="Genomic_DNA"/>
</dbReference>
<dbReference type="Proteomes" id="UP000094795">
    <property type="component" value="Unassembled WGS sequence"/>
</dbReference>
<dbReference type="Gene3D" id="3.40.50.1010">
    <property type="entry name" value="5'-nuclease"/>
    <property type="match status" value="1"/>
</dbReference>
<dbReference type="GO" id="GO:0004540">
    <property type="term" value="F:RNA nuclease activity"/>
    <property type="evidence" value="ECO:0007669"/>
    <property type="project" value="InterPro"/>
</dbReference>
<gene>
    <name evidence="2" type="ORF">AWJ14_17855</name>
</gene>
<evidence type="ECO:0000259" key="1">
    <source>
        <dbReference type="Pfam" id="PF01936"/>
    </source>
</evidence>
<reference evidence="2 3" key="1">
    <citation type="submission" date="2015-12" db="EMBL/GenBank/DDBJ databases">
        <authorList>
            <person name="Shamseldin A."/>
            <person name="Moawad H."/>
            <person name="Abd El-Rahim W.M."/>
            <person name="Sadowsky M.J."/>
        </authorList>
    </citation>
    <scope>NUCLEOTIDE SEQUENCE [LARGE SCALE GENOMIC DNA]</scope>
    <source>
        <strain evidence="2 3">JC234</strain>
    </source>
</reference>
<sequence length="224" mass="24100">MGGSLPTSDQARLAALDDVKLRLGFVNSQGQQKGVDSLIVTDLIELARLKSISDALLLAGDEDLRIGVQIAQNHGVRVHLLGIHPARGSQSPQLLQEADTTKEWSRAVVDPFMTIRPAIEAPGSIPSPEAVEAGSDDILASISTAARDSARRLEPTDVIAVGTYWAEGNRGVPPDIDRRLLGICRQALGRVLEASEKRHMRAAFQKELKVRIDGSETSLKDGSE</sequence>
<proteinExistence type="predicted"/>
<dbReference type="Pfam" id="PF01936">
    <property type="entry name" value="NYN"/>
    <property type="match status" value="1"/>
</dbReference>